<keyword evidence="3" id="KW-1185">Reference proteome</keyword>
<dbReference type="InterPro" id="IPR036182">
    <property type="entry name" value="PCuAC_sf"/>
</dbReference>
<evidence type="ECO:0000313" key="2">
    <source>
        <dbReference type="EMBL" id="MBK1668012.1"/>
    </source>
</evidence>
<dbReference type="SUPFAM" id="SSF110087">
    <property type="entry name" value="DR1885-like metal-binding protein"/>
    <property type="match status" value="1"/>
</dbReference>
<accession>A0ABS1DD10</accession>
<dbReference type="Gene3D" id="2.60.40.1890">
    <property type="entry name" value="PCu(A)C copper chaperone"/>
    <property type="match status" value="1"/>
</dbReference>
<name>A0ABS1DD10_9PROT</name>
<dbReference type="Pfam" id="PF04314">
    <property type="entry name" value="PCuAC"/>
    <property type="match status" value="1"/>
</dbReference>
<dbReference type="InterPro" id="IPR058248">
    <property type="entry name" value="Lxx211020-like"/>
</dbReference>
<keyword evidence="1" id="KW-0732">Signal</keyword>
<dbReference type="PANTHER" id="PTHR36302:SF1">
    <property type="entry name" value="COPPER CHAPERONE PCU(A)C"/>
    <property type="match status" value="1"/>
</dbReference>
<feature type="chain" id="PRO_5045244315" description="Copper chaperone PCu(A)C" evidence="1">
    <location>
        <begin position="27"/>
        <end position="148"/>
    </location>
</feature>
<organism evidence="2 3">
    <name type="scientific">Rhodovibrio sodomensis</name>
    <dbReference type="NCBI Taxonomy" id="1088"/>
    <lineage>
        <taxon>Bacteria</taxon>
        <taxon>Pseudomonadati</taxon>
        <taxon>Pseudomonadota</taxon>
        <taxon>Alphaproteobacteria</taxon>
        <taxon>Rhodospirillales</taxon>
        <taxon>Rhodovibrionaceae</taxon>
        <taxon>Rhodovibrio</taxon>
    </lineage>
</organism>
<proteinExistence type="predicted"/>
<evidence type="ECO:0000256" key="1">
    <source>
        <dbReference type="SAM" id="SignalP"/>
    </source>
</evidence>
<sequence length="148" mass="15846">MTYVRRRLIACLALLAAALAPLTAGAHSAEVAGVKIGHAWAPPAKGDGTAVYMPILNDRDEAVSLVSASTPIAQRVRLRETDDGEATFYSSLRLAPGQPVSLAEWRLHLWLDGLNRDLEAGDKFPLTVTFEPGGSVELEIYVEASPGH</sequence>
<evidence type="ECO:0008006" key="4">
    <source>
        <dbReference type="Google" id="ProtNLM"/>
    </source>
</evidence>
<dbReference type="PANTHER" id="PTHR36302">
    <property type="entry name" value="BLR7088 PROTEIN"/>
    <property type="match status" value="1"/>
</dbReference>
<comment type="caution">
    <text evidence="2">The sequence shown here is derived from an EMBL/GenBank/DDBJ whole genome shotgun (WGS) entry which is preliminary data.</text>
</comment>
<reference evidence="2 3" key="1">
    <citation type="journal article" date="2020" name="Microorganisms">
        <title>Osmotic Adaptation and Compatible Solute Biosynthesis of Phototrophic Bacteria as Revealed from Genome Analyses.</title>
        <authorList>
            <person name="Imhoff J.F."/>
            <person name="Rahn T."/>
            <person name="Kunzel S."/>
            <person name="Keller A."/>
            <person name="Neulinger S.C."/>
        </authorList>
    </citation>
    <scope>NUCLEOTIDE SEQUENCE [LARGE SCALE GENOMIC DNA]</scope>
    <source>
        <strain evidence="2 3">DSM 9895</strain>
    </source>
</reference>
<protein>
    <recommendedName>
        <fullName evidence="4">Copper chaperone PCu(A)C</fullName>
    </recommendedName>
</protein>
<dbReference type="InterPro" id="IPR007410">
    <property type="entry name" value="LpqE-like"/>
</dbReference>
<evidence type="ECO:0000313" key="3">
    <source>
        <dbReference type="Proteomes" id="UP001296873"/>
    </source>
</evidence>
<gene>
    <name evidence="2" type="ORF">CKO28_08180</name>
</gene>
<dbReference type="Proteomes" id="UP001296873">
    <property type="component" value="Unassembled WGS sequence"/>
</dbReference>
<feature type="signal peptide" evidence="1">
    <location>
        <begin position="1"/>
        <end position="26"/>
    </location>
</feature>
<dbReference type="EMBL" id="NRRL01000015">
    <property type="protein sequence ID" value="MBK1668012.1"/>
    <property type="molecule type" value="Genomic_DNA"/>
</dbReference>
<dbReference type="RefSeq" id="WP_200340177.1">
    <property type="nucleotide sequence ID" value="NZ_NRRL01000015.1"/>
</dbReference>